<protein>
    <recommendedName>
        <fullName evidence="1">DUF6471 domain-containing protein</fullName>
    </recommendedName>
</protein>
<sequence>MNDLKKELKSQMALKGITFTQVIEEMNNRRSKDNQTTIQNINNKITRGTIKYSEVLEILDILSLKVVWLPKED</sequence>
<evidence type="ECO:0000313" key="3">
    <source>
        <dbReference type="Proteomes" id="UP000017980"/>
    </source>
</evidence>
<dbReference type="AlphaFoldDB" id="R5XNY9"/>
<evidence type="ECO:0000313" key="2">
    <source>
        <dbReference type="EMBL" id="CDA10496.1"/>
    </source>
</evidence>
<proteinExistence type="predicted"/>
<gene>
    <name evidence="2" type="ORF">BN488_01535</name>
</gene>
<comment type="caution">
    <text evidence="2">The sequence shown here is derived from an EMBL/GenBank/DDBJ whole genome shotgun (WGS) entry which is preliminary data.</text>
</comment>
<evidence type="ECO:0000259" key="1">
    <source>
        <dbReference type="Pfam" id="PF20075"/>
    </source>
</evidence>
<organism evidence="2 3">
    <name type="scientific">Intestinibacter bartlettii CAG:1329</name>
    <dbReference type="NCBI Taxonomy" id="1263063"/>
    <lineage>
        <taxon>Bacteria</taxon>
        <taxon>Bacillati</taxon>
        <taxon>Bacillota</taxon>
        <taxon>Clostridia</taxon>
        <taxon>Peptostreptococcales</taxon>
        <taxon>Peptostreptococcaceae</taxon>
        <taxon>Intestinibacter</taxon>
    </lineage>
</organism>
<reference evidence="2" key="1">
    <citation type="submission" date="2012-11" db="EMBL/GenBank/DDBJ databases">
        <title>Dependencies among metagenomic species, viruses, plasmids and units of genetic variation.</title>
        <authorList>
            <person name="Nielsen H.B."/>
            <person name="Almeida M."/>
            <person name="Juncker A.S."/>
            <person name="Rasmussen S."/>
            <person name="Li J."/>
            <person name="Sunagawa S."/>
            <person name="Plichta D."/>
            <person name="Gautier L."/>
            <person name="Le Chatelier E."/>
            <person name="Peletier E."/>
            <person name="Bonde I."/>
            <person name="Nielsen T."/>
            <person name="Manichanh C."/>
            <person name="Arumugam M."/>
            <person name="Batto J."/>
            <person name="Santos M.B.Q.D."/>
            <person name="Blom N."/>
            <person name="Borruel N."/>
            <person name="Burgdorf K.S."/>
            <person name="Boumezbeur F."/>
            <person name="Casellas F."/>
            <person name="Dore J."/>
            <person name="Guarner F."/>
            <person name="Hansen T."/>
            <person name="Hildebrand F."/>
            <person name="Kaas R.S."/>
            <person name="Kennedy S."/>
            <person name="Kristiansen K."/>
            <person name="Kultima J.R."/>
            <person name="Leonard P."/>
            <person name="Levenez F."/>
            <person name="Lund O."/>
            <person name="Moumen B."/>
            <person name="Le Paslier D."/>
            <person name="Pons N."/>
            <person name="Pedersen O."/>
            <person name="Prifti E."/>
            <person name="Qin J."/>
            <person name="Raes J."/>
            <person name="Tap J."/>
            <person name="Tims S."/>
            <person name="Ussery D.W."/>
            <person name="Yamada T."/>
            <person name="MetaHit consortium"/>
            <person name="Renault P."/>
            <person name="Sicheritz-Ponten T."/>
            <person name="Bork P."/>
            <person name="Wang J."/>
            <person name="Brunak S."/>
            <person name="Ehrlich S.D."/>
        </authorList>
    </citation>
    <scope>NUCLEOTIDE SEQUENCE [LARGE SCALE GENOMIC DNA]</scope>
</reference>
<dbReference type="EMBL" id="CBBD010000040">
    <property type="protein sequence ID" value="CDA10496.1"/>
    <property type="molecule type" value="Genomic_DNA"/>
</dbReference>
<dbReference type="InterPro" id="IPR045526">
    <property type="entry name" value="DUF6471"/>
</dbReference>
<dbReference type="RefSeq" id="WP_022071786.1">
    <property type="nucleotide sequence ID" value="NZ_HF999327.1"/>
</dbReference>
<accession>R5XNY9</accession>
<name>R5XNY9_9FIRM</name>
<dbReference type="Pfam" id="PF20075">
    <property type="entry name" value="DUF6471"/>
    <property type="match status" value="1"/>
</dbReference>
<dbReference type="Proteomes" id="UP000017980">
    <property type="component" value="Unassembled WGS sequence"/>
</dbReference>
<feature type="domain" description="DUF6471" evidence="1">
    <location>
        <begin position="5"/>
        <end position="64"/>
    </location>
</feature>